<reference evidence="2 3" key="2">
    <citation type="submission" date="2019-01" db="EMBL/GenBank/DDBJ databases">
        <title>The decoding of complex shrimp genome reveals the adaptation for benthos swimmer, frequently molting mechanism and breeding impact on genome.</title>
        <authorList>
            <person name="Sun Y."/>
            <person name="Gao Y."/>
            <person name="Yu Y."/>
        </authorList>
    </citation>
    <scope>NUCLEOTIDE SEQUENCE [LARGE SCALE GENOMIC DNA]</scope>
    <source>
        <tissue evidence="2">Muscle</tissue>
    </source>
</reference>
<proteinExistence type="predicted"/>
<dbReference type="AlphaFoldDB" id="A0A423TZH1"/>
<dbReference type="OrthoDB" id="6345137at2759"/>
<evidence type="ECO:0000313" key="2">
    <source>
        <dbReference type="EMBL" id="ROT81843.1"/>
    </source>
</evidence>
<organism evidence="2 3">
    <name type="scientific">Penaeus vannamei</name>
    <name type="common">Whiteleg shrimp</name>
    <name type="synonym">Litopenaeus vannamei</name>
    <dbReference type="NCBI Taxonomy" id="6689"/>
    <lineage>
        <taxon>Eukaryota</taxon>
        <taxon>Metazoa</taxon>
        <taxon>Ecdysozoa</taxon>
        <taxon>Arthropoda</taxon>
        <taxon>Crustacea</taxon>
        <taxon>Multicrustacea</taxon>
        <taxon>Malacostraca</taxon>
        <taxon>Eumalacostraca</taxon>
        <taxon>Eucarida</taxon>
        <taxon>Decapoda</taxon>
        <taxon>Dendrobranchiata</taxon>
        <taxon>Penaeoidea</taxon>
        <taxon>Penaeidae</taxon>
        <taxon>Penaeus</taxon>
    </lineage>
</organism>
<dbReference type="SUPFAM" id="SSF52777">
    <property type="entry name" value="CoA-dependent acyltransferases"/>
    <property type="match status" value="1"/>
</dbReference>
<name>A0A423TZH1_PENVA</name>
<feature type="compositionally biased region" description="Polar residues" evidence="1">
    <location>
        <begin position="35"/>
        <end position="55"/>
    </location>
</feature>
<evidence type="ECO:0000313" key="3">
    <source>
        <dbReference type="Proteomes" id="UP000283509"/>
    </source>
</evidence>
<comment type="caution">
    <text evidence="2">The sequence shown here is derived from an EMBL/GenBank/DDBJ whole genome shotgun (WGS) entry which is preliminary data.</text>
</comment>
<dbReference type="Proteomes" id="UP000283509">
    <property type="component" value="Unassembled WGS sequence"/>
</dbReference>
<dbReference type="EMBL" id="QCYY01000912">
    <property type="protein sequence ID" value="ROT81843.1"/>
    <property type="molecule type" value="Genomic_DNA"/>
</dbReference>
<feature type="region of interest" description="Disordered" evidence="1">
    <location>
        <begin position="30"/>
        <end position="55"/>
    </location>
</feature>
<gene>
    <name evidence="2" type="ORF">C7M84_024998</name>
</gene>
<keyword evidence="3" id="KW-1185">Reference proteome</keyword>
<protein>
    <submittedName>
        <fullName evidence="2">Uncharacterized protein</fullName>
    </submittedName>
</protein>
<evidence type="ECO:0000256" key="1">
    <source>
        <dbReference type="SAM" id="MobiDB-lite"/>
    </source>
</evidence>
<accession>A0A423TZH1</accession>
<dbReference type="Gene3D" id="3.30.559.30">
    <property type="entry name" value="Nonribosomal peptide synthetase, condensation domain"/>
    <property type="match status" value="1"/>
</dbReference>
<sequence>MRPEGATSHRPSGCLSPVLVVACHWAPTHEPTIEEQPQNRVHGKQQQRGPMDQSLSPCRTIFRGRSSAGNLYGLLSSDSQYGSALKRGEDSTDASSSLQEIAGGDVQSVIDGLRQYRYDVTSGPLWCSRLLYDVTTDATEMDIPEGLEYMTHLFLGFHHGLHDATSNIKVCGWFVDILNDVIAGVPVDDDIQLGNYASHEQTDRLVAEKKKILEVNSKLKSELVYETVAKKSGLSLLRMINPVALGSEKNGKALHLKHMLDRPTTSRFLNKCRAEGVTVHAAFTALANVALLDIVREKGILIDDCIMTSSHVVNNRRYWRDPIPDAMGCHVCFPLLDLQTLTPQNASKNFWNYARSVHIDLKKQLDSVPLPRSHTIFTDVEEVV</sequence>
<reference evidence="2 3" key="1">
    <citation type="submission" date="2018-04" db="EMBL/GenBank/DDBJ databases">
        <authorList>
            <person name="Zhang X."/>
            <person name="Yuan J."/>
            <person name="Li F."/>
            <person name="Xiang J."/>
        </authorList>
    </citation>
    <scope>NUCLEOTIDE SEQUENCE [LARGE SCALE GENOMIC DNA]</scope>
    <source>
        <tissue evidence="2">Muscle</tissue>
    </source>
</reference>
<dbReference type="PROSITE" id="PS51257">
    <property type="entry name" value="PROKAR_LIPOPROTEIN"/>
    <property type="match status" value="1"/>
</dbReference>